<protein>
    <recommendedName>
        <fullName evidence="5">Mitochondrial cardiolipin hydrolase</fullName>
    </recommendedName>
    <alternativeName>
        <fullName evidence="6">Mitochondrial phospholipase</fullName>
    </alternativeName>
</protein>
<proteinExistence type="inferred from homology"/>
<dbReference type="AlphaFoldDB" id="A0A9N9SEE7"/>
<sequence length="216" mass="25504">MIKSIPSIIFLSVSLPLLLSYIFKKKYKKMINPQVIREEKYYHQVIFVNMENFQCRQHLLDKKECGEKCSYAYQKTLQNFIRSAQISICMSVYMLTLKHLNYELIQAHNRGVIVRVITDRVMLQVDPSQINFSRLKRSCVPFKVQPTNNHGMMHHKFCLIDKENPKCAKMFFGSLNLTSQGLVSNFESVILTNNLNIINRYCEEFEEMWSTFEETH</sequence>
<evidence type="ECO:0000256" key="3">
    <source>
        <dbReference type="ARBA" id="ARBA00023098"/>
    </source>
</evidence>
<keyword evidence="2" id="KW-0442">Lipid degradation</keyword>
<name>A0A9N9SEE7_PHACE</name>
<reference evidence="8" key="2">
    <citation type="submission" date="2022-10" db="EMBL/GenBank/DDBJ databases">
        <authorList>
            <consortium name="ENA_rothamsted_submissions"/>
            <consortium name="culmorum"/>
            <person name="King R."/>
        </authorList>
    </citation>
    <scope>NUCLEOTIDE SEQUENCE</scope>
</reference>
<dbReference type="PROSITE" id="PS50035">
    <property type="entry name" value="PLD"/>
    <property type="match status" value="1"/>
</dbReference>
<dbReference type="InterPro" id="IPR001736">
    <property type="entry name" value="PLipase_D/transphosphatidylase"/>
</dbReference>
<evidence type="ECO:0000313" key="8">
    <source>
        <dbReference type="EMBL" id="CAG9819381.1"/>
    </source>
</evidence>
<feature type="domain" description="PLD phosphodiesterase" evidence="7">
    <location>
        <begin position="149"/>
        <end position="181"/>
    </location>
</feature>
<dbReference type="SUPFAM" id="SSF56024">
    <property type="entry name" value="Phospholipase D/nuclease"/>
    <property type="match status" value="1"/>
</dbReference>
<dbReference type="EMBL" id="OU896708">
    <property type="protein sequence ID" value="CAG9819381.1"/>
    <property type="molecule type" value="Genomic_DNA"/>
</dbReference>
<organism evidence="8 9">
    <name type="scientific">Phaedon cochleariae</name>
    <name type="common">Mustard beetle</name>
    <dbReference type="NCBI Taxonomy" id="80249"/>
    <lineage>
        <taxon>Eukaryota</taxon>
        <taxon>Metazoa</taxon>
        <taxon>Ecdysozoa</taxon>
        <taxon>Arthropoda</taxon>
        <taxon>Hexapoda</taxon>
        <taxon>Insecta</taxon>
        <taxon>Pterygota</taxon>
        <taxon>Neoptera</taxon>
        <taxon>Endopterygota</taxon>
        <taxon>Coleoptera</taxon>
        <taxon>Polyphaga</taxon>
        <taxon>Cucujiformia</taxon>
        <taxon>Chrysomeloidea</taxon>
        <taxon>Chrysomelidae</taxon>
        <taxon>Chrysomelinae</taxon>
        <taxon>Chrysomelini</taxon>
        <taxon>Phaedon</taxon>
    </lineage>
</organism>
<reference evidence="8" key="1">
    <citation type="submission" date="2022-01" db="EMBL/GenBank/DDBJ databases">
        <authorList>
            <person name="King R."/>
        </authorList>
    </citation>
    <scope>NUCLEOTIDE SEQUENCE</scope>
</reference>
<dbReference type="OrthoDB" id="5205528at2759"/>
<dbReference type="GO" id="GO:0016891">
    <property type="term" value="F:RNA endonuclease activity producing 5'-phosphomonoesters, hydrolytic mechanism"/>
    <property type="evidence" value="ECO:0007669"/>
    <property type="project" value="TreeGrafter"/>
</dbReference>
<keyword evidence="9" id="KW-1185">Reference proteome</keyword>
<evidence type="ECO:0000256" key="4">
    <source>
        <dbReference type="ARBA" id="ARBA00038012"/>
    </source>
</evidence>
<dbReference type="PANTHER" id="PTHR43856">
    <property type="entry name" value="CARDIOLIPIN HYDROLASE"/>
    <property type="match status" value="1"/>
</dbReference>
<evidence type="ECO:0000313" key="9">
    <source>
        <dbReference type="Proteomes" id="UP001153737"/>
    </source>
</evidence>
<dbReference type="Pfam" id="PF13091">
    <property type="entry name" value="PLDc_2"/>
    <property type="match status" value="1"/>
</dbReference>
<dbReference type="GO" id="GO:0005739">
    <property type="term" value="C:mitochondrion"/>
    <property type="evidence" value="ECO:0007669"/>
    <property type="project" value="TreeGrafter"/>
</dbReference>
<evidence type="ECO:0000256" key="2">
    <source>
        <dbReference type="ARBA" id="ARBA00022963"/>
    </source>
</evidence>
<dbReference type="Proteomes" id="UP001153737">
    <property type="component" value="Chromosome 2"/>
</dbReference>
<evidence type="ECO:0000256" key="5">
    <source>
        <dbReference type="ARBA" id="ARBA00040549"/>
    </source>
</evidence>
<evidence type="ECO:0000259" key="7">
    <source>
        <dbReference type="PROSITE" id="PS50035"/>
    </source>
</evidence>
<evidence type="ECO:0000256" key="1">
    <source>
        <dbReference type="ARBA" id="ARBA00022801"/>
    </source>
</evidence>
<accession>A0A9N9SEE7</accession>
<keyword evidence="3" id="KW-0443">Lipid metabolism</keyword>
<dbReference type="InterPro" id="IPR025202">
    <property type="entry name" value="PLD-like_dom"/>
</dbReference>
<keyword evidence="1" id="KW-0378">Hydrolase</keyword>
<comment type="similarity">
    <text evidence="4">Belongs to the phospholipase D family. MitoPLD/Zucchini subfamily.</text>
</comment>
<dbReference type="PANTHER" id="PTHR43856:SF1">
    <property type="entry name" value="MITOCHONDRIAL CARDIOLIPIN HYDROLASE"/>
    <property type="match status" value="1"/>
</dbReference>
<gene>
    <name evidence="8" type="ORF">PHAECO_LOCUS6491</name>
</gene>
<dbReference type="GO" id="GO:0016042">
    <property type="term" value="P:lipid catabolic process"/>
    <property type="evidence" value="ECO:0007669"/>
    <property type="project" value="UniProtKB-KW"/>
</dbReference>
<evidence type="ECO:0000256" key="6">
    <source>
        <dbReference type="ARBA" id="ARBA00043167"/>
    </source>
</evidence>
<dbReference type="InterPro" id="IPR051406">
    <property type="entry name" value="PLD_domain"/>
</dbReference>
<dbReference type="Gene3D" id="3.30.870.10">
    <property type="entry name" value="Endonuclease Chain A"/>
    <property type="match status" value="1"/>
</dbReference>
<dbReference type="GO" id="GO:0034587">
    <property type="term" value="P:piRNA processing"/>
    <property type="evidence" value="ECO:0007669"/>
    <property type="project" value="TreeGrafter"/>
</dbReference>